<reference evidence="2" key="1">
    <citation type="submission" date="2021-01" db="EMBL/GenBank/DDBJ databases">
        <authorList>
            <person name="Corre E."/>
            <person name="Pelletier E."/>
            <person name="Niang G."/>
            <person name="Scheremetjew M."/>
            <person name="Finn R."/>
            <person name="Kale V."/>
            <person name="Holt S."/>
            <person name="Cochrane G."/>
            <person name="Meng A."/>
            <person name="Brown T."/>
            <person name="Cohen L."/>
        </authorList>
    </citation>
    <scope>NUCLEOTIDE SEQUENCE</scope>
    <source>
        <strain evidence="2">CCMP645</strain>
    </source>
</reference>
<gene>
    <name evidence="2" type="ORF">PCAR00345_LOCUS6742</name>
</gene>
<sequence length="123" mass="13222">MAERVRLRLKTAASVGFVVRTPPALPVPDRGLAAVAKRRRRLRIPSAVAHPNFAIAAVAAAASEPVAPVTLSFSGVPSWRICRLRQLRSLRVRQDIIAAAFPPRGKPTQGGCSKNVANRVGRK</sequence>
<evidence type="ECO:0000313" key="2">
    <source>
        <dbReference type="EMBL" id="CAE0754155.1"/>
    </source>
</evidence>
<dbReference type="AlphaFoldDB" id="A0A7S4B4V6"/>
<organism evidence="2">
    <name type="scientific">Chrysotila carterae</name>
    <name type="common">Marine alga</name>
    <name type="synonym">Syracosphaera carterae</name>
    <dbReference type="NCBI Taxonomy" id="13221"/>
    <lineage>
        <taxon>Eukaryota</taxon>
        <taxon>Haptista</taxon>
        <taxon>Haptophyta</taxon>
        <taxon>Prymnesiophyceae</taxon>
        <taxon>Isochrysidales</taxon>
        <taxon>Isochrysidaceae</taxon>
        <taxon>Chrysotila</taxon>
    </lineage>
</organism>
<proteinExistence type="predicted"/>
<name>A0A7S4B4V6_CHRCT</name>
<accession>A0A7S4B4V6</accession>
<feature type="region of interest" description="Disordered" evidence="1">
    <location>
        <begin position="102"/>
        <end position="123"/>
    </location>
</feature>
<protein>
    <submittedName>
        <fullName evidence="2">Uncharacterized protein</fullName>
    </submittedName>
</protein>
<dbReference type="EMBL" id="HBIZ01011326">
    <property type="protein sequence ID" value="CAE0754155.1"/>
    <property type="molecule type" value="Transcribed_RNA"/>
</dbReference>
<evidence type="ECO:0000256" key="1">
    <source>
        <dbReference type="SAM" id="MobiDB-lite"/>
    </source>
</evidence>